<dbReference type="InterPro" id="IPR036249">
    <property type="entry name" value="Thioredoxin-like_sf"/>
</dbReference>
<comment type="caution">
    <text evidence="2">The sequence shown here is derived from an EMBL/GenBank/DDBJ whole genome shotgun (WGS) entry which is preliminary data.</text>
</comment>
<keyword evidence="3" id="KW-1185">Reference proteome</keyword>
<name>A0A1J8P607_9COXI</name>
<dbReference type="InterPro" id="IPR047262">
    <property type="entry name" value="PRX-like1"/>
</dbReference>
<dbReference type="Pfam" id="PF00578">
    <property type="entry name" value="AhpC-TSA"/>
    <property type="match status" value="1"/>
</dbReference>
<sequence length="185" mass="20784">MALTHSSMLALGTKATDFKLMDTITGKSYRLLKAAKDSKATVIMFICNHCPYVKHVIHELVQLAKDYQAKSISFVAISANDAINYPEDTPEKMTQLAKQLNFSFPYLYDKTQSTAKVYQAACTPDFFIFDKDFFCVYRGQLDSSRPGNKIPVTGKDIRSVLDNILQGKPVNPLQIPSMGCNIKWK</sequence>
<evidence type="ECO:0000259" key="1">
    <source>
        <dbReference type="PROSITE" id="PS51352"/>
    </source>
</evidence>
<feature type="domain" description="Thioredoxin" evidence="1">
    <location>
        <begin position="9"/>
        <end position="166"/>
    </location>
</feature>
<accession>A0A1J8P607</accession>
<dbReference type="RefSeq" id="WP_071662891.1">
    <property type="nucleotide sequence ID" value="NZ_LUKY01000033.1"/>
</dbReference>
<dbReference type="OrthoDB" id="9809746at2"/>
<dbReference type="EMBL" id="LUKY01000033">
    <property type="protein sequence ID" value="OIZ94403.1"/>
    <property type="molecule type" value="Genomic_DNA"/>
</dbReference>
<reference evidence="2 3" key="1">
    <citation type="submission" date="2016-03" db="EMBL/GenBank/DDBJ databases">
        <title>Comparative genomics of Rickettsiella.</title>
        <authorList>
            <person name="Chandler C."/>
            <person name="Wang Y."/>
        </authorList>
    </citation>
    <scope>NUCLEOTIDE SEQUENCE [LARGE SCALE GENOMIC DNA]</scope>
    <source>
        <strain evidence="2 3">RCFS May 2013</strain>
    </source>
</reference>
<gene>
    <name evidence="2" type="ORF">A1D18_06090</name>
</gene>
<dbReference type="PANTHER" id="PTHR43640:SF1">
    <property type="entry name" value="THIOREDOXIN-DEPENDENT PEROXIREDOXIN"/>
    <property type="match status" value="1"/>
</dbReference>
<evidence type="ECO:0000313" key="3">
    <source>
        <dbReference type="Proteomes" id="UP000183924"/>
    </source>
</evidence>
<dbReference type="Proteomes" id="UP000183924">
    <property type="component" value="Unassembled WGS sequence"/>
</dbReference>
<dbReference type="Gene3D" id="3.40.30.10">
    <property type="entry name" value="Glutaredoxin"/>
    <property type="match status" value="1"/>
</dbReference>
<dbReference type="PROSITE" id="PS51352">
    <property type="entry name" value="THIOREDOXIN_2"/>
    <property type="match status" value="1"/>
</dbReference>
<dbReference type="GO" id="GO:0016491">
    <property type="term" value="F:oxidoreductase activity"/>
    <property type="evidence" value="ECO:0007669"/>
    <property type="project" value="InterPro"/>
</dbReference>
<dbReference type="SUPFAM" id="SSF52833">
    <property type="entry name" value="Thioredoxin-like"/>
    <property type="match status" value="1"/>
</dbReference>
<dbReference type="InterPro" id="IPR013766">
    <property type="entry name" value="Thioredoxin_domain"/>
</dbReference>
<evidence type="ECO:0000313" key="2">
    <source>
        <dbReference type="EMBL" id="OIZ94403.1"/>
    </source>
</evidence>
<proteinExistence type="predicted"/>
<dbReference type="STRING" id="1225476.A1D18_06090"/>
<dbReference type="PANTHER" id="PTHR43640">
    <property type="entry name" value="OS07G0260300 PROTEIN"/>
    <property type="match status" value="1"/>
</dbReference>
<dbReference type="GO" id="GO:0016209">
    <property type="term" value="F:antioxidant activity"/>
    <property type="evidence" value="ECO:0007669"/>
    <property type="project" value="InterPro"/>
</dbReference>
<dbReference type="CDD" id="cd02969">
    <property type="entry name" value="PRX_like1"/>
    <property type="match status" value="1"/>
</dbReference>
<dbReference type="InterPro" id="IPR000866">
    <property type="entry name" value="AhpC/TSA"/>
</dbReference>
<organism evidence="2 3">
    <name type="scientific">Candidatus Rickettsiella isopodorum</name>
    <dbReference type="NCBI Taxonomy" id="1225476"/>
    <lineage>
        <taxon>Bacteria</taxon>
        <taxon>Pseudomonadati</taxon>
        <taxon>Pseudomonadota</taxon>
        <taxon>Gammaproteobacteria</taxon>
        <taxon>Legionellales</taxon>
        <taxon>Coxiellaceae</taxon>
        <taxon>Rickettsiella</taxon>
    </lineage>
</organism>
<dbReference type="AlphaFoldDB" id="A0A1J8P607"/>
<protein>
    <submittedName>
        <fullName evidence="2">Alkyl hydroperoxide reductase</fullName>
    </submittedName>
</protein>